<evidence type="ECO:0000256" key="8">
    <source>
        <dbReference type="ARBA" id="ARBA00023136"/>
    </source>
</evidence>
<evidence type="ECO:0000256" key="4">
    <source>
        <dbReference type="ARBA" id="ARBA00022692"/>
    </source>
</evidence>
<proteinExistence type="inferred from homology"/>
<keyword evidence="8" id="KW-0472">Membrane</keyword>
<dbReference type="Pfam" id="PF06842">
    <property type="entry name" value="DUF1242"/>
    <property type="match status" value="1"/>
</dbReference>
<evidence type="ECO:0000313" key="10">
    <source>
        <dbReference type="Ensembl" id="ENSUMAP00000027271"/>
    </source>
</evidence>
<keyword evidence="4" id="KW-0812">Transmembrane</keyword>
<protein>
    <recommendedName>
        <fullName evidence="9">Protein kish</fullName>
    </recommendedName>
</protein>
<evidence type="ECO:0000256" key="3">
    <source>
        <dbReference type="ARBA" id="ARBA00008961"/>
    </source>
</evidence>
<accession>A0A452V1F3</accession>
<comment type="subcellular location">
    <subcellularLocation>
        <location evidence="2 9">Golgi apparatus membrane</location>
        <topology evidence="2 9">Single-pass type I membrane protein</topology>
    </subcellularLocation>
</comment>
<reference evidence="10" key="1">
    <citation type="submission" date="2019-03" db="UniProtKB">
        <authorList>
            <consortium name="Ensembl"/>
        </authorList>
    </citation>
    <scope>IDENTIFICATION</scope>
</reference>
<feature type="signal peptide" evidence="9">
    <location>
        <begin position="1"/>
        <end position="20"/>
    </location>
</feature>
<dbReference type="GeneTree" id="ENSGT00990000205531"/>
<evidence type="ECO:0000256" key="9">
    <source>
        <dbReference type="RuleBase" id="RU910717"/>
    </source>
</evidence>
<dbReference type="OMA" id="CTCACIR"/>
<dbReference type="PANTHER" id="PTHR13229">
    <property type="entry name" value="PROTEIN KISH-A"/>
    <property type="match status" value="1"/>
</dbReference>
<dbReference type="Ensembl" id="ENSUMAT00000032244.1">
    <property type="protein sequence ID" value="ENSUMAP00000027271.1"/>
    <property type="gene ID" value="ENSUMAG00000019811.1"/>
</dbReference>
<feature type="chain" id="PRO_5018820842" description="Protein kish" evidence="9">
    <location>
        <begin position="21"/>
        <end position="53"/>
    </location>
</feature>
<dbReference type="AlphaFoldDB" id="A0A452V1F3"/>
<keyword evidence="6" id="KW-1133">Transmembrane helix</keyword>
<name>A0A452V1F3_URSMA</name>
<keyword evidence="5 9" id="KW-0732">Signal</keyword>
<evidence type="ECO:0000256" key="7">
    <source>
        <dbReference type="ARBA" id="ARBA00023034"/>
    </source>
</evidence>
<keyword evidence="7 9" id="KW-0333">Golgi apparatus</keyword>
<organism evidence="10">
    <name type="scientific">Ursus maritimus</name>
    <name type="common">Polar bear</name>
    <name type="synonym">Thalarctos maritimus</name>
    <dbReference type="NCBI Taxonomy" id="29073"/>
    <lineage>
        <taxon>Eukaryota</taxon>
        <taxon>Metazoa</taxon>
        <taxon>Chordata</taxon>
        <taxon>Craniata</taxon>
        <taxon>Vertebrata</taxon>
        <taxon>Euteleostomi</taxon>
        <taxon>Mammalia</taxon>
        <taxon>Eutheria</taxon>
        <taxon>Laurasiatheria</taxon>
        <taxon>Carnivora</taxon>
        <taxon>Caniformia</taxon>
        <taxon>Ursidae</taxon>
        <taxon>Ursus</taxon>
    </lineage>
</organism>
<dbReference type="GO" id="GO:0000139">
    <property type="term" value="C:Golgi membrane"/>
    <property type="evidence" value="ECO:0007669"/>
    <property type="project" value="UniProtKB-SubCell"/>
</dbReference>
<evidence type="ECO:0000256" key="1">
    <source>
        <dbReference type="ARBA" id="ARBA00002154"/>
    </source>
</evidence>
<comment type="function">
    <text evidence="1 9">Involved in the early part of the secretory pathway.</text>
</comment>
<evidence type="ECO:0000256" key="6">
    <source>
        <dbReference type="ARBA" id="ARBA00022989"/>
    </source>
</evidence>
<comment type="similarity">
    <text evidence="3 9">Belongs to the KISH family.</text>
</comment>
<dbReference type="InterPro" id="IPR051523">
    <property type="entry name" value="KISH_domain"/>
</dbReference>
<sequence>MRLGLRRLLTIILLLKCTCACIRSLAPSFLDRSKTGFLGIFWKWPELGTGRIQ</sequence>
<dbReference type="InterPro" id="IPR009653">
    <property type="entry name" value="Ksh1"/>
</dbReference>
<evidence type="ECO:0000256" key="5">
    <source>
        <dbReference type="ARBA" id="ARBA00022729"/>
    </source>
</evidence>
<evidence type="ECO:0000256" key="2">
    <source>
        <dbReference type="ARBA" id="ARBA00004614"/>
    </source>
</evidence>